<feature type="compositionally biased region" description="Polar residues" evidence="1">
    <location>
        <begin position="159"/>
        <end position="168"/>
    </location>
</feature>
<feature type="region of interest" description="Disordered" evidence="1">
    <location>
        <begin position="193"/>
        <end position="238"/>
    </location>
</feature>
<evidence type="ECO:0000313" key="2">
    <source>
        <dbReference type="EMBL" id="SMP55599.1"/>
    </source>
</evidence>
<gene>
    <name evidence="2" type="ORF">SAMN06295970_104204</name>
</gene>
<evidence type="ECO:0000256" key="1">
    <source>
        <dbReference type="SAM" id="MobiDB-lite"/>
    </source>
</evidence>
<comment type="caution">
    <text evidence="2">The sequence shown here is derived from an EMBL/GenBank/DDBJ whole genome shotgun (WGS) entry which is preliminary data.</text>
</comment>
<dbReference type="RefSeq" id="WP_283441767.1">
    <property type="nucleotide sequence ID" value="NZ_FXUL01000004.1"/>
</dbReference>
<dbReference type="EMBL" id="FXUL01000004">
    <property type="protein sequence ID" value="SMP55599.1"/>
    <property type="molecule type" value="Genomic_DNA"/>
</dbReference>
<keyword evidence="3" id="KW-1185">Reference proteome</keyword>
<feature type="region of interest" description="Disordered" evidence="1">
    <location>
        <begin position="115"/>
        <end position="173"/>
    </location>
</feature>
<name>A0ABY1Q0G6_9BURK</name>
<feature type="compositionally biased region" description="Low complexity" evidence="1">
    <location>
        <begin position="775"/>
        <end position="787"/>
    </location>
</feature>
<feature type="compositionally biased region" description="Low complexity" evidence="1">
    <location>
        <begin position="209"/>
        <end position="229"/>
    </location>
</feature>
<dbReference type="Proteomes" id="UP001158049">
    <property type="component" value="Unassembled WGS sequence"/>
</dbReference>
<accession>A0ABY1Q0G6</accession>
<evidence type="ECO:0000313" key="3">
    <source>
        <dbReference type="Proteomes" id="UP001158049"/>
    </source>
</evidence>
<proteinExistence type="predicted"/>
<feature type="compositionally biased region" description="Basic and acidic residues" evidence="1">
    <location>
        <begin position="799"/>
        <end position="817"/>
    </location>
</feature>
<protein>
    <submittedName>
        <fullName evidence="2">Uncharacterized protein</fullName>
    </submittedName>
</protein>
<organism evidence="2 3">
    <name type="scientific">Noviherbaspirillum suwonense</name>
    <dbReference type="NCBI Taxonomy" id="1224511"/>
    <lineage>
        <taxon>Bacteria</taxon>
        <taxon>Pseudomonadati</taxon>
        <taxon>Pseudomonadota</taxon>
        <taxon>Betaproteobacteria</taxon>
        <taxon>Burkholderiales</taxon>
        <taxon>Oxalobacteraceae</taxon>
        <taxon>Noviherbaspirillum</taxon>
    </lineage>
</organism>
<reference evidence="2 3" key="1">
    <citation type="submission" date="2017-05" db="EMBL/GenBank/DDBJ databases">
        <authorList>
            <person name="Varghese N."/>
            <person name="Submissions S."/>
        </authorList>
    </citation>
    <scope>NUCLEOTIDE SEQUENCE [LARGE SCALE GENOMIC DNA]</scope>
    <source>
        <strain evidence="2 3">DSM 26001</strain>
    </source>
</reference>
<sequence>MDKSNLPGHSLHHVPLLQPFPSMAGPSAPGVSLPQSPMLSQGLQHVLYNIDRIRQQRELFSMQNQLQTQLTTFSSATTGLPFTVAPHISTNATFSGNNTQKSLDVFGPTAFEEHAGRSASMESPIHNRETAESSFSYPPFLEPGSSPGSARLEARALQSPEQSRSKASSPGELHLLAAPSAATLKRSRNVIAQDNSGSASWKRAGGAEKSTASLTTTTTTTDGLGKLADATGQDGEPVNKKRRIETPVSSNMQMSFASLSGEFDKMQSIMERYKSATEIAQKRLGHDFLEDEDIQDYGDEFKKECVGLVRFCLRNNYLSLCERIISESEKFYAETFPPTFEAGERTRWRLSDELVPHNLNNLCALLDRSNLTKLLCQRDEFRQQVLGSSTLPHEISQLAPVTVPTVLRELPDVTPAPKSLTPSEPVAAADDAPHMAIIMESPDDGSSFTQSFVELVDVPSRITQADIDEFISDKRNFETPETVGGFLRIIVRLVSTIMAQRGLSIKFDGQPILQSALKKLFSQMQDKQASKGKIAITNRFLVELAIDNAALCELISLVLLDMSSKRFSGIVYKGDFEIISGLHKTGIPNFQAGDELPTNTILKNLRDGDKFSKGKVILYLKTAPAGSSINSLNDYFQTLELLLEELFSDSEKYQDLFAKDIISAALDRLVKTSNVITLHDIASHYLLRLAIKSKQACDILVRELSHMSDDRKRKFRVVRKLEFFSKAHALLKAKFYVPAPSGHRAGTEPGVSSSTPIAHAYGRTDSGVSTIEKPTSSTTANSSTTPSGVLPGEAAGSANRRDKGTKSLSNREDESEN</sequence>
<feature type="region of interest" description="Disordered" evidence="1">
    <location>
        <begin position="742"/>
        <end position="817"/>
    </location>
</feature>